<sequence>MIIDRVLRATLIQHNAVFRPVDLARFGTDVSCGQTYHVTFSLLNNYTDISLLLVVKTGMKVFVRDFFGDIPSRSNSAHLVIDFSLRRIRSVHEANDPGVTHVVEKKGVVSIFGLMASSESRCRMFFGVLPKMYDDIRCTKLCRGPKARCGFCGRDVAWYNPTHTNSKDFVDIKVKTFVSECLYWDKQEELWTNRGCKLGVIILADNQPGAHYFYLVTVITGWARGSGTTSSVTMYMSGTEGTSDRHVLEDTGGGVHDAGNENWFLIATPESLGNLRKVRVWHSSSGICPAWYNLQTISNLVVIPIEPCGQFQC</sequence>
<protein>
    <recommendedName>
        <fullName evidence="2">PLAT domain-containing protein</fullName>
    </recommendedName>
</protein>
<organism evidence="3 4">
    <name type="scientific">Ridgeia piscesae</name>
    <name type="common">Tubeworm</name>
    <dbReference type="NCBI Taxonomy" id="27915"/>
    <lineage>
        <taxon>Eukaryota</taxon>
        <taxon>Metazoa</taxon>
        <taxon>Spiralia</taxon>
        <taxon>Lophotrochozoa</taxon>
        <taxon>Annelida</taxon>
        <taxon>Polychaeta</taxon>
        <taxon>Sedentaria</taxon>
        <taxon>Canalipalpata</taxon>
        <taxon>Sabellida</taxon>
        <taxon>Siboglinidae</taxon>
        <taxon>Ridgeia</taxon>
    </lineage>
</organism>
<evidence type="ECO:0000256" key="1">
    <source>
        <dbReference type="PROSITE-ProRule" id="PRU00152"/>
    </source>
</evidence>
<dbReference type="PANTHER" id="PTHR10877">
    <property type="entry name" value="POLYCYSTIN FAMILY MEMBER"/>
    <property type="match status" value="1"/>
</dbReference>
<name>A0AAD9NUR4_RIDPI</name>
<dbReference type="Pfam" id="PF01477">
    <property type="entry name" value="PLAT"/>
    <property type="match status" value="1"/>
</dbReference>
<comment type="caution">
    <text evidence="1">Lacks conserved residue(s) required for the propagation of feature annotation.</text>
</comment>
<reference evidence="3" key="1">
    <citation type="journal article" date="2023" name="Mol. Biol. Evol.">
        <title>Third-Generation Sequencing Reveals the Adaptive Role of the Epigenome in Three Deep-Sea Polychaetes.</title>
        <authorList>
            <person name="Perez M."/>
            <person name="Aroh O."/>
            <person name="Sun Y."/>
            <person name="Lan Y."/>
            <person name="Juniper S.K."/>
            <person name="Young C.R."/>
            <person name="Angers B."/>
            <person name="Qian P.Y."/>
        </authorList>
    </citation>
    <scope>NUCLEOTIDE SEQUENCE</scope>
    <source>
        <strain evidence="3">R07B-5</strain>
    </source>
</reference>
<dbReference type="InterPro" id="IPR051223">
    <property type="entry name" value="Polycystin"/>
</dbReference>
<comment type="caution">
    <text evidence="3">The sequence shown here is derived from an EMBL/GenBank/DDBJ whole genome shotgun (WGS) entry which is preliminary data.</text>
</comment>
<dbReference type="GO" id="GO:0016020">
    <property type="term" value="C:membrane"/>
    <property type="evidence" value="ECO:0007669"/>
    <property type="project" value="TreeGrafter"/>
</dbReference>
<dbReference type="EMBL" id="JAODUO010000400">
    <property type="protein sequence ID" value="KAK2181403.1"/>
    <property type="molecule type" value="Genomic_DNA"/>
</dbReference>
<dbReference type="Gene3D" id="2.60.60.20">
    <property type="entry name" value="PLAT/LH2 domain"/>
    <property type="match status" value="1"/>
</dbReference>
<dbReference type="InterPro" id="IPR001024">
    <property type="entry name" value="PLAT/LH2_dom"/>
</dbReference>
<dbReference type="PANTHER" id="PTHR10877:SF194">
    <property type="entry name" value="LOCATION OF VULVA DEFECTIVE 1"/>
    <property type="match status" value="1"/>
</dbReference>
<dbReference type="GO" id="GO:0050982">
    <property type="term" value="P:detection of mechanical stimulus"/>
    <property type="evidence" value="ECO:0007669"/>
    <property type="project" value="TreeGrafter"/>
</dbReference>
<evidence type="ECO:0000313" key="3">
    <source>
        <dbReference type="EMBL" id="KAK2181403.1"/>
    </source>
</evidence>
<accession>A0AAD9NUR4</accession>
<evidence type="ECO:0000259" key="2">
    <source>
        <dbReference type="PROSITE" id="PS50095"/>
    </source>
</evidence>
<dbReference type="InterPro" id="IPR036392">
    <property type="entry name" value="PLAT/LH2_dom_sf"/>
</dbReference>
<proteinExistence type="predicted"/>
<dbReference type="PROSITE" id="PS50095">
    <property type="entry name" value="PLAT"/>
    <property type="match status" value="1"/>
</dbReference>
<dbReference type="SUPFAM" id="SSF49723">
    <property type="entry name" value="Lipase/lipooxygenase domain (PLAT/LH2 domain)"/>
    <property type="match status" value="1"/>
</dbReference>
<dbReference type="Proteomes" id="UP001209878">
    <property type="component" value="Unassembled WGS sequence"/>
</dbReference>
<keyword evidence="4" id="KW-1185">Reference proteome</keyword>
<dbReference type="GO" id="GO:0005262">
    <property type="term" value="F:calcium channel activity"/>
    <property type="evidence" value="ECO:0007669"/>
    <property type="project" value="TreeGrafter"/>
</dbReference>
<feature type="domain" description="PLAT" evidence="2">
    <location>
        <begin position="212"/>
        <end position="313"/>
    </location>
</feature>
<dbReference type="AlphaFoldDB" id="A0AAD9NUR4"/>
<evidence type="ECO:0000313" key="4">
    <source>
        <dbReference type="Proteomes" id="UP001209878"/>
    </source>
</evidence>
<gene>
    <name evidence="3" type="ORF">NP493_400g02040</name>
</gene>